<organism evidence="1 2">
    <name type="scientific">Gymnopus androsaceus JB14</name>
    <dbReference type="NCBI Taxonomy" id="1447944"/>
    <lineage>
        <taxon>Eukaryota</taxon>
        <taxon>Fungi</taxon>
        <taxon>Dikarya</taxon>
        <taxon>Basidiomycota</taxon>
        <taxon>Agaricomycotina</taxon>
        <taxon>Agaricomycetes</taxon>
        <taxon>Agaricomycetidae</taxon>
        <taxon>Agaricales</taxon>
        <taxon>Marasmiineae</taxon>
        <taxon>Omphalotaceae</taxon>
        <taxon>Gymnopus</taxon>
    </lineage>
</organism>
<proteinExistence type="predicted"/>
<reference evidence="1" key="1">
    <citation type="journal article" date="2019" name="Environ. Microbiol.">
        <title>Fungal ecological strategies reflected in gene transcription - a case study of two litter decomposers.</title>
        <authorList>
            <person name="Barbi F."/>
            <person name="Kohler A."/>
            <person name="Barry K."/>
            <person name="Baskaran P."/>
            <person name="Daum C."/>
            <person name="Fauchery L."/>
            <person name="Ihrmark K."/>
            <person name="Kuo A."/>
            <person name="LaButti K."/>
            <person name="Lipzen A."/>
            <person name="Morin E."/>
            <person name="Grigoriev I.V."/>
            <person name="Henrissat B."/>
            <person name="Lindahl B."/>
            <person name="Martin F."/>
        </authorList>
    </citation>
    <scope>NUCLEOTIDE SEQUENCE</scope>
    <source>
        <strain evidence="1">JB14</strain>
    </source>
</reference>
<name>A0A6A4HQU4_9AGAR</name>
<sequence>MPDDLIDNNEVLKARDANAMQVESNINSEESSSLNIRRGSFLPEVALMATKIHSKGWGKPWPRYEGKIFKAEIGEPVNSEGDAYAGTIPDDFPYICFDEIREVLEALFATTKIQDVAVIRSEYKWLRRRLEETDGNVVVTGHPGIGKTTFLIYLLLYRLENKLATAIQLSTLFFFIFDDKGVQAYDPKTNNFDQNRLAHCWALSDSNATVGPPCDAFLARAARIIQVSSPKAERWRGWMKQKSGSLIVSALPDVLEIAAVVKELKYQVSHTLPLVSIWGPSIRIVTDILARPSFELQVLADARTAAAIMCKSPVTNFTYQAQGMPSSQGSTVLFTYPYRVPVDSPPYVPIEYSPNMPAGSSSVTESSLNMLTTKSSPDMASTLIGLDDSSCCQIFIPTKYLTDIFEESPAEWLHEKESMCAGGDPLHIFGESEQTMQPSSHLLPGTAASIKRRGPSDSCFWAPSVMNFPGIDGVLGHGRNIYTLQASIAKDHRAPIDGILKTWDAVSPEVREQCTWHFIVIADDKHTLGQVCGAVGKCAGMGM</sequence>
<dbReference type="SUPFAM" id="SSF52540">
    <property type="entry name" value="P-loop containing nucleoside triphosphate hydrolases"/>
    <property type="match status" value="1"/>
</dbReference>
<accession>A0A6A4HQU4</accession>
<dbReference type="Proteomes" id="UP000799118">
    <property type="component" value="Unassembled WGS sequence"/>
</dbReference>
<protein>
    <submittedName>
        <fullName evidence="1">Uncharacterized protein</fullName>
    </submittedName>
</protein>
<keyword evidence="2" id="KW-1185">Reference proteome</keyword>
<dbReference type="OrthoDB" id="19861at2759"/>
<evidence type="ECO:0000313" key="2">
    <source>
        <dbReference type="Proteomes" id="UP000799118"/>
    </source>
</evidence>
<evidence type="ECO:0000313" key="1">
    <source>
        <dbReference type="EMBL" id="KAE9400363.1"/>
    </source>
</evidence>
<dbReference type="InterPro" id="IPR027417">
    <property type="entry name" value="P-loop_NTPase"/>
</dbReference>
<dbReference type="InterPro" id="IPR052980">
    <property type="entry name" value="Crinkler_effector"/>
</dbReference>
<dbReference type="PANTHER" id="PTHR33129">
    <property type="entry name" value="PROTEIN KINASE DOMAIN-CONTAINING PROTEIN-RELATED"/>
    <property type="match status" value="1"/>
</dbReference>
<dbReference type="EMBL" id="ML769457">
    <property type="protein sequence ID" value="KAE9400363.1"/>
    <property type="molecule type" value="Genomic_DNA"/>
</dbReference>
<dbReference type="AlphaFoldDB" id="A0A6A4HQU4"/>
<gene>
    <name evidence="1" type="ORF">BT96DRAFT_993055</name>
</gene>